<keyword evidence="1" id="KW-1133">Transmembrane helix</keyword>
<protein>
    <submittedName>
        <fullName evidence="2">Uncharacterized protein</fullName>
    </submittedName>
</protein>
<dbReference type="EMBL" id="JHEG02000001">
    <property type="protein sequence ID" value="KIE13953.1"/>
    <property type="molecule type" value="Genomic_DNA"/>
</dbReference>
<sequence>MSNDDKTLNQQNASVISIYNVINILMFMVLKIRIPLNDATGTIVESRSLETLRRKSFSDKSRYGLYYRIAPNRWEQ</sequence>
<evidence type="ECO:0000256" key="1">
    <source>
        <dbReference type="SAM" id="Phobius"/>
    </source>
</evidence>
<keyword evidence="1" id="KW-0812">Transmembrane</keyword>
<accession>A0A0C1REC3</accession>
<reference evidence="2" key="1">
    <citation type="journal article" date="2015" name="Genome Announc.">
        <title>Draft Genome Sequence of Tolypothrix boutellei Strain VB521301.</title>
        <authorList>
            <person name="Chandrababunaidu M.M."/>
            <person name="Singh D."/>
            <person name="Sen D."/>
            <person name="Bhan S."/>
            <person name="Das S."/>
            <person name="Gupta A."/>
            <person name="Adhikary S.P."/>
            <person name="Tripathy S."/>
        </authorList>
    </citation>
    <scope>NUCLEOTIDE SEQUENCE</scope>
    <source>
        <strain evidence="2">VB521301</strain>
    </source>
</reference>
<dbReference type="AlphaFoldDB" id="A0A0C1REC3"/>
<proteinExistence type="predicted"/>
<organism evidence="2">
    <name type="scientific">Tolypothrix bouteillei VB521301</name>
    <dbReference type="NCBI Taxonomy" id="1479485"/>
    <lineage>
        <taxon>Bacteria</taxon>
        <taxon>Bacillati</taxon>
        <taxon>Cyanobacteriota</taxon>
        <taxon>Cyanophyceae</taxon>
        <taxon>Nostocales</taxon>
        <taxon>Tolypothrichaceae</taxon>
        <taxon>Tolypothrix</taxon>
    </lineage>
</organism>
<comment type="caution">
    <text evidence="2">The sequence shown here is derived from an EMBL/GenBank/DDBJ whole genome shotgun (WGS) entry which is preliminary data.</text>
</comment>
<evidence type="ECO:0000313" key="2">
    <source>
        <dbReference type="EMBL" id="KIE13953.1"/>
    </source>
</evidence>
<dbReference type="OrthoDB" id="511803at2"/>
<feature type="transmembrane region" description="Helical" evidence="1">
    <location>
        <begin position="12"/>
        <end position="30"/>
    </location>
</feature>
<gene>
    <name evidence="2" type="ORF">DA73_0200970</name>
</gene>
<keyword evidence="1" id="KW-0472">Membrane</keyword>
<name>A0A0C1REC3_9CYAN</name>